<dbReference type="GO" id="GO:0015031">
    <property type="term" value="P:protein transport"/>
    <property type="evidence" value="ECO:0007669"/>
    <property type="project" value="UniProtKB-UniRule"/>
</dbReference>
<dbReference type="GO" id="GO:0016020">
    <property type="term" value="C:membrane"/>
    <property type="evidence" value="ECO:0007669"/>
    <property type="project" value="TreeGrafter"/>
</dbReference>
<comment type="function">
    <text evidence="3">Acts as component of the GARP complex that is involved in retrograde transport from early and late endosomes to the trans-Golgi network (TGN).</text>
</comment>
<dbReference type="GO" id="GO:0006869">
    <property type="term" value="P:lipid transport"/>
    <property type="evidence" value="ECO:0007669"/>
    <property type="project" value="UniProtKB-UniRule"/>
</dbReference>
<organism evidence="4">
    <name type="scientific">Timema bartmani</name>
    <dbReference type="NCBI Taxonomy" id="61472"/>
    <lineage>
        <taxon>Eukaryota</taxon>
        <taxon>Metazoa</taxon>
        <taxon>Ecdysozoa</taxon>
        <taxon>Arthropoda</taxon>
        <taxon>Hexapoda</taxon>
        <taxon>Insecta</taxon>
        <taxon>Pterygota</taxon>
        <taxon>Neoptera</taxon>
        <taxon>Polyneoptera</taxon>
        <taxon>Phasmatodea</taxon>
        <taxon>Timematodea</taxon>
        <taxon>Timematoidea</taxon>
        <taxon>Timematidae</taxon>
        <taxon>Timema</taxon>
    </lineage>
</organism>
<keyword evidence="3" id="KW-0813">Transport</keyword>
<proteinExistence type="inferred from homology"/>
<dbReference type="GO" id="GO:0042147">
    <property type="term" value="P:retrograde transport, endosome to Golgi"/>
    <property type="evidence" value="ECO:0007669"/>
    <property type="project" value="UniProtKB-UniRule"/>
</dbReference>
<comment type="subcellular location">
    <subcellularLocation>
        <location evidence="3">Golgi apparatus</location>
        <location evidence="3">trans-Golgi network</location>
    </subcellularLocation>
</comment>
<accession>A0A7R9I732</accession>
<dbReference type="GO" id="GO:0007041">
    <property type="term" value="P:lysosomal transport"/>
    <property type="evidence" value="ECO:0007669"/>
    <property type="project" value="TreeGrafter"/>
</dbReference>
<keyword evidence="3" id="KW-0653">Protein transport</keyword>
<sequence length="288" mass="33546">MKMLRKSVETRDWLHTIEPRTVRAVMKRVVEDIAAVDSQVGALYEEGQRTEHSSDSSRRTHRHAYRSNWSTYTPSHLDSSLVTNMQKLFSERIEIFSSVDFSKVSILTGIIKISLKSFANEYLFCSSSFATDMKPASESSFATDLRLSIGQLPVPFEEPHHTFLECVRLRTFSRYGLQQIQVDTHYLQLYLWRFVTDEKCVRDLLWRREVSLKCKEVLYRAYFVRIVTHAAETGTLTRKVEAMGMKFVRNMLAVTRRNKIRKEVIRGIVEEAGLIPKMMMQVKYIGEN</sequence>
<dbReference type="AlphaFoldDB" id="A0A7R9I732"/>
<dbReference type="GO" id="GO:0000938">
    <property type="term" value="C:GARP complex"/>
    <property type="evidence" value="ECO:0007669"/>
    <property type="project" value="UniProtKB-UniRule"/>
</dbReference>
<evidence type="ECO:0000256" key="3">
    <source>
        <dbReference type="RuleBase" id="RU368010"/>
    </source>
</evidence>
<evidence type="ECO:0000256" key="2">
    <source>
        <dbReference type="ARBA" id="ARBA00016122"/>
    </source>
</evidence>
<dbReference type="GO" id="GO:0005829">
    <property type="term" value="C:cytosol"/>
    <property type="evidence" value="ECO:0007669"/>
    <property type="project" value="GOC"/>
</dbReference>
<dbReference type="GO" id="GO:1990745">
    <property type="term" value="C:EARP complex"/>
    <property type="evidence" value="ECO:0007669"/>
    <property type="project" value="TreeGrafter"/>
</dbReference>
<name>A0A7R9I732_9NEOP</name>
<dbReference type="GO" id="GO:0007030">
    <property type="term" value="P:Golgi organization"/>
    <property type="evidence" value="ECO:0007669"/>
    <property type="project" value="UniProtKB-UniRule"/>
</dbReference>
<evidence type="ECO:0000313" key="4">
    <source>
        <dbReference type="EMBL" id="CAD7448787.1"/>
    </source>
</evidence>
<protein>
    <recommendedName>
        <fullName evidence="2 3">Vacuolar protein sorting-associated protein 51 homolog</fullName>
    </recommendedName>
</protein>
<dbReference type="PANTHER" id="PTHR15954">
    <property type="entry name" value="VACUOLAR PROTEIN SORTING-ASSOCIATED PROTEIN 51 HOMOLOG"/>
    <property type="match status" value="1"/>
</dbReference>
<dbReference type="EMBL" id="OD570548">
    <property type="protein sequence ID" value="CAD7448787.1"/>
    <property type="molecule type" value="Genomic_DNA"/>
</dbReference>
<dbReference type="InterPro" id="IPR014812">
    <property type="entry name" value="Vps51"/>
</dbReference>
<dbReference type="GO" id="GO:0048193">
    <property type="term" value="P:Golgi vesicle transport"/>
    <property type="evidence" value="ECO:0007669"/>
    <property type="project" value="TreeGrafter"/>
</dbReference>
<dbReference type="PANTHER" id="PTHR15954:SF4">
    <property type="entry name" value="VACUOLAR PROTEIN SORTING-ASSOCIATED PROTEIN 51 HOMOLOG"/>
    <property type="match status" value="1"/>
</dbReference>
<evidence type="ECO:0000256" key="1">
    <source>
        <dbReference type="ARBA" id="ARBA00006080"/>
    </source>
</evidence>
<comment type="subunit">
    <text evidence="3">Component of the Golgi-associated retrograde protein (GARP) complex.</text>
</comment>
<comment type="similarity">
    <text evidence="1 3">Belongs to the VPS51 family.</text>
</comment>
<reference evidence="4" key="1">
    <citation type="submission" date="2020-11" db="EMBL/GenBank/DDBJ databases">
        <authorList>
            <person name="Tran Van P."/>
        </authorList>
    </citation>
    <scope>NUCLEOTIDE SEQUENCE</scope>
</reference>
<gene>
    <name evidence="4" type="ORF">TBIB3V08_LOCUS11070</name>
</gene>
<keyword evidence="3" id="KW-0333">Golgi apparatus</keyword>
<dbReference type="GO" id="GO:0032456">
    <property type="term" value="P:endocytic recycling"/>
    <property type="evidence" value="ECO:0007669"/>
    <property type="project" value="TreeGrafter"/>
</dbReference>
<keyword evidence="3" id="KW-0445">Lipid transport</keyword>